<proteinExistence type="predicted"/>
<reference evidence="1 2" key="2">
    <citation type="journal article" date="2022" name="Mol. Ecol. Resour.">
        <title>The genomes of chicory, endive, great burdock and yacon provide insights into Asteraceae paleo-polyploidization history and plant inulin production.</title>
        <authorList>
            <person name="Fan W."/>
            <person name="Wang S."/>
            <person name="Wang H."/>
            <person name="Wang A."/>
            <person name="Jiang F."/>
            <person name="Liu H."/>
            <person name="Zhao H."/>
            <person name="Xu D."/>
            <person name="Zhang Y."/>
        </authorList>
    </citation>
    <scope>NUCLEOTIDE SEQUENCE [LARGE SCALE GENOMIC DNA]</scope>
    <source>
        <strain evidence="2">cv. Punajuju</strain>
        <tissue evidence="1">Leaves</tissue>
    </source>
</reference>
<keyword evidence="2" id="KW-1185">Reference proteome</keyword>
<name>A0ACB9GYQ4_CICIN</name>
<evidence type="ECO:0000313" key="1">
    <source>
        <dbReference type="EMBL" id="KAI3788569.1"/>
    </source>
</evidence>
<accession>A0ACB9GYQ4</accession>
<dbReference type="EMBL" id="CM042009">
    <property type="protein sequence ID" value="KAI3788569.1"/>
    <property type="molecule type" value="Genomic_DNA"/>
</dbReference>
<organism evidence="1 2">
    <name type="scientific">Cichorium intybus</name>
    <name type="common">Chicory</name>
    <dbReference type="NCBI Taxonomy" id="13427"/>
    <lineage>
        <taxon>Eukaryota</taxon>
        <taxon>Viridiplantae</taxon>
        <taxon>Streptophyta</taxon>
        <taxon>Embryophyta</taxon>
        <taxon>Tracheophyta</taxon>
        <taxon>Spermatophyta</taxon>
        <taxon>Magnoliopsida</taxon>
        <taxon>eudicotyledons</taxon>
        <taxon>Gunneridae</taxon>
        <taxon>Pentapetalae</taxon>
        <taxon>asterids</taxon>
        <taxon>campanulids</taxon>
        <taxon>Asterales</taxon>
        <taxon>Asteraceae</taxon>
        <taxon>Cichorioideae</taxon>
        <taxon>Cichorieae</taxon>
        <taxon>Cichoriinae</taxon>
        <taxon>Cichorium</taxon>
    </lineage>
</organism>
<protein>
    <submittedName>
        <fullName evidence="1">Uncharacterized protein</fullName>
    </submittedName>
</protein>
<sequence length="85" mass="9654">MLVFMLRFEGCTFNIVPLITRHRAVSQRMKVGGQWSMVNVPLSLMHLTCFFSSKETSLSFVDSTFVSIKPAILAVNILQFLRALM</sequence>
<evidence type="ECO:0000313" key="2">
    <source>
        <dbReference type="Proteomes" id="UP001055811"/>
    </source>
</evidence>
<reference evidence="2" key="1">
    <citation type="journal article" date="2022" name="Mol. Ecol. Resour.">
        <title>The genomes of chicory, endive, great burdock and yacon provide insights into Asteraceae palaeo-polyploidization history and plant inulin production.</title>
        <authorList>
            <person name="Fan W."/>
            <person name="Wang S."/>
            <person name="Wang H."/>
            <person name="Wang A."/>
            <person name="Jiang F."/>
            <person name="Liu H."/>
            <person name="Zhao H."/>
            <person name="Xu D."/>
            <person name="Zhang Y."/>
        </authorList>
    </citation>
    <scope>NUCLEOTIDE SEQUENCE [LARGE SCALE GENOMIC DNA]</scope>
    <source>
        <strain evidence="2">cv. Punajuju</strain>
    </source>
</reference>
<dbReference type="Proteomes" id="UP001055811">
    <property type="component" value="Linkage Group LG01"/>
</dbReference>
<gene>
    <name evidence="1" type="ORF">L2E82_01339</name>
</gene>
<comment type="caution">
    <text evidence="1">The sequence shown here is derived from an EMBL/GenBank/DDBJ whole genome shotgun (WGS) entry which is preliminary data.</text>
</comment>